<dbReference type="Proteomes" id="UP000430508">
    <property type="component" value="Chromosome"/>
</dbReference>
<dbReference type="HAMAP" id="MF_01114">
    <property type="entry name" value="RecX"/>
    <property type="match status" value="1"/>
</dbReference>
<protein>
    <recommendedName>
        <fullName evidence="3 5">Regulatory protein RecX</fullName>
    </recommendedName>
</protein>
<proteinExistence type="inferred from homology"/>
<dbReference type="PANTHER" id="PTHR33602">
    <property type="entry name" value="REGULATORY PROTEIN RECX FAMILY PROTEIN"/>
    <property type="match status" value="1"/>
</dbReference>
<evidence type="ECO:0000256" key="1">
    <source>
        <dbReference type="ARBA" id="ARBA00004496"/>
    </source>
</evidence>
<dbReference type="GO" id="GO:0005737">
    <property type="term" value="C:cytoplasm"/>
    <property type="evidence" value="ECO:0007669"/>
    <property type="project" value="UniProtKB-SubCell"/>
</dbReference>
<evidence type="ECO:0000313" key="6">
    <source>
        <dbReference type="EMBL" id="QHA00272.1"/>
    </source>
</evidence>
<accession>A0A857DIF9</accession>
<name>A0A857DIF9_9FIRM</name>
<dbReference type="InterPro" id="IPR003783">
    <property type="entry name" value="Regulatory_RecX"/>
</dbReference>
<sequence>MMSRKQASSKKSVLGAALDFLSRRRLSASQLAGRLEAKGYSAEENAEALRKLEEWKYIDDRQYALSYIKSKETRFSRTRICIELQKAGLDDRMISCVMDEYFPEQQEVENCLLLGRKMFEQEYRKYQKKSLNDQNRSIPPKELYLRKKVGDKLLAKGYQLDIVKKVLGEIIIFDNL</sequence>
<dbReference type="AlphaFoldDB" id="A0A857DIF9"/>
<organism evidence="6 7">
    <name type="scientific">Dehalobacter restrictus</name>
    <dbReference type="NCBI Taxonomy" id="55583"/>
    <lineage>
        <taxon>Bacteria</taxon>
        <taxon>Bacillati</taxon>
        <taxon>Bacillota</taxon>
        <taxon>Clostridia</taxon>
        <taxon>Eubacteriales</taxon>
        <taxon>Desulfitobacteriaceae</taxon>
        <taxon>Dehalobacter</taxon>
    </lineage>
</organism>
<dbReference type="Gene3D" id="1.10.10.10">
    <property type="entry name" value="Winged helix-like DNA-binding domain superfamily/Winged helix DNA-binding domain"/>
    <property type="match status" value="1"/>
</dbReference>
<reference evidence="6 7" key="1">
    <citation type="submission" date="2019-12" db="EMBL/GenBank/DDBJ databases">
        <title>Sequence classification of anaerobic respiratory reductive dehalogenases: First we see many, then we see few.</title>
        <authorList>
            <person name="Molenda O."/>
            <person name="Puentes Jacome L.A."/>
            <person name="Cao X."/>
            <person name="Nesbo C.L."/>
            <person name="Tang S."/>
            <person name="Morson N."/>
            <person name="Patron J."/>
            <person name="Lomheim L."/>
            <person name="Wishart D.S."/>
            <person name="Edwards E.A."/>
        </authorList>
    </citation>
    <scope>NUCLEOTIDE SEQUENCE [LARGE SCALE GENOMIC DNA]</scope>
    <source>
        <strain evidence="6 7">12DCA</strain>
    </source>
</reference>
<evidence type="ECO:0000256" key="4">
    <source>
        <dbReference type="ARBA" id="ARBA00022490"/>
    </source>
</evidence>
<comment type="function">
    <text evidence="5">Modulates RecA activity.</text>
</comment>
<dbReference type="InterPro" id="IPR036388">
    <property type="entry name" value="WH-like_DNA-bd_sf"/>
</dbReference>
<evidence type="ECO:0000256" key="5">
    <source>
        <dbReference type="HAMAP-Rule" id="MF_01114"/>
    </source>
</evidence>
<comment type="similarity">
    <text evidence="2 5">Belongs to the RecX family.</text>
</comment>
<gene>
    <name evidence="5" type="primary">recX</name>
    <name evidence="6" type="ORF">GQ588_06295</name>
</gene>
<keyword evidence="4 5" id="KW-0963">Cytoplasm</keyword>
<dbReference type="PANTHER" id="PTHR33602:SF1">
    <property type="entry name" value="REGULATORY PROTEIN RECX FAMILY PROTEIN"/>
    <property type="match status" value="1"/>
</dbReference>
<dbReference type="RefSeq" id="WP_019226691.1">
    <property type="nucleotide sequence ID" value="NZ_CP046996.1"/>
</dbReference>
<dbReference type="EMBL" id="CP046996">
    <property type="protein sequence ID" value="QHA00272.1"/>
    <property type="molecule type" value="Genomic_DNA"/>
</dbReference>
<comment type="subcellular location">
    <subcellularLocation>
        <location evidence="1 5">Cytoplasm</location>
    </subcellularLocation>
</comment>
<evidence type="ECO:0000256" key="3">
    <source>
        <dbReference type="ARBA" id="ARBA00018111"/>
    </source>
</evidence>
<evidence type="ECO:0000256" key="2">
    <source>
        <dbReference type="ARBA" id="ARBA00009695"/>
    </source>
</evidence>
<evidence type="ECO:0000313" key="7">
    <source>
        <dbReference type="Proteomes" id="UP000430508"/>
    </source>
</evidence>
<dbReference type="GO" id="GO:0006282">
    <property type="term" value="P:regulation of DNA repair"/>
    <property type="evidence" value="ECO:0007669"/>
    <property type="project" value="UniProtKB-UniRule"/>
</dbReference>